<gene>
    <name evidence="1" type="ORF">HMPREF1872_00322</name>
</gene>
<protein>
    <submittedName>
        <fullName evidence="1">HD domain protein</fullName>
    </submittedName>
</protein>
<dbReference type="Gene3D" id="1.10.3210.10">
    <property type="entry name" value="Hypothetical protein af1432"/>
    <property type="match status" value="1"/>
</dbReference>
<accession>A0A133YGM3</accession>
<dbReference type="NCBIfam" id="NF003009">
    <property type="entry name" value="PRK03826.1"/>
    <property type="match status" value="1"/>
</dbReference>
<reference evidence="2" key="1">
    <citation type="submission" date="2016-01" db="EMBL/GenBank/DDBJ databases">
        <authorList>
            <person name="Mitreva M."/>
            <person name="Pepin K.H."/>
            <person name="Mihindukulasuriya K.A."/>
            <person name="Fulton R."/>
            <person name="Fronick C."/>
            <person name="O'Laughlin M."/>
            <person name="Miner T."/>
            <person name="Herter B."/>
            <person name="Rosa B.A."/>
            <person name="Cordes M."/>
            <person name="Tomlinson C."/>
            <person name="Wollam A."/>
            <person name="Palsikar V.B."/>
            <person name="Mardis E.R."/>
            <person name="Wilson R.K."/>
        </authorList>
    </citation>
    <scope>NUCLEOTIDE SEQUENCE [LARGE SCALE GENOMIC DNA]</scope>
    <source>
        <strain evidence="2">KA00274</strain>
    </source>
</reference>
<evidence type="ECO:0000313" key="1">
    <source>
        <dbReference type="EMBL" id="KXB42339.1"/>
    </source>
</evidence>
<dbReference type="Proteomes" id="UP000070080">
    <property type="component" value="Unassembled WGS sequence"/>
</dbReference>
<organism evidence="1 2">
    <name type="scientific">Amygdalobacter nucleatus</name>
    <dbReference type="NCBI Taxonomy" id="3029274"/>
    <lineage>
        <taxon>Bacteria</taxon>
        <taxon>Bacillati</taxon>
        <taxon>Bacillota</taxon>
        <taxon>Clostridia</taxon>
        <taxon>Eubacteriales</taxon>
        <taxon>Oscillospiraceae</taxon>
        <taxon>Amygdalobacter</taxon>
    </lineage>
</organism>
<sequence>MEDNKQYTFYAMLNRLHLIERWSLMQCRESENVCEHSYQVALIVQALYYIREQKLVECKQSEIHLDLANLLQMALLHDATEVITGDLPTPVKYYNPELKQAYSLVESIAANRLIDLLPAKLQPVYLKFICPEHKTDEQCLARLFVKAADKISALIKCMQELALGNEEFKQAEAKTRKRIQALKLPEADYFVSHFVPAYALSLDDLNKQSLDEESKESSILKDEYRIK</sequence>
<dbReference type="STRING" id="1497955.HMPREF1872_00322"/>
<dbReference type="SUPFAM" id="SSF109604">
    <property type="entry name" value="HD-domain/PDEase-like"/>
    <property type="match status" value="1"/>
</dbReference>
<name>A0A133YGM3_9FIRM</name>
<keyword evidence="2" id="KW-1185">Reference proteome</keyword>
<dbReference type="Pfam" id="PF12917">
    <property type="entry name" value="YfbR-like"/>
    <property type="match status" value="1"/>
</dbReference>
<dbReference type="AlphaFoldDB" id="A0A133YGM3"/>
<dbReference type="EMBL" id="LSCV01000003">
    <property type="protein sequence ID" value="KXB42339.1"/>
    <property type="molecule type" value="Genomic_DNA"/>
</dbReference>
<evidence type="ECO:0000313" key="2">
    <source>
        <dbReference type="Proteomes" id="UP000070080"/>
    </source>
</evidence>
<dbReference type="OrthoDB" id="9812744at2"/>
<dbReference type="PATRIC" id="fig|1497955.3.peg.304"/>
<proteinExistence type="predicted"/>
<dbReference type="RefSeq" id="WP_066713060.1">
    <property type="nucleotide sequence ID" value="NZ_CP118869.1"/>
</dbReference>
<comment type="caution">
    <text evidence="1">The sequence shown here is derived from an EMBL/GenBank/DDBJ whole genome shotgun (WGS) entry which is preliminary data.</text>
</comment>